<dbReference type="PANTHER" id="PTHR47495:SF3">
    <property type="entry name" value="BLR6219 PROTEIN"/>
    <property type="match status" value="1"/>
</dbReference>
<dbReference type="PROSITE" id="PS51318">
    <property type="entry name" value="TAT"/>
    <property type="match status" value="1"/>
</dbReference>
<protein>
    <submittedName>
        <fullName evidence="2">Molybdopterin cofactor-binding domain-containing protein</fullName>
    </submittedName>
</protein>
<comment type="caution">
    <text evidence="2">The sequence shown here is derived from an EMBL/GenBank/DDBJ whole genome shotgun (WGS) entry which is preliminary data.</text>
</comment>
<dbReference type="InterPro" id="IPR008274">
    <property type="entry name" value="AldOxase/xan_DH_MoCoBD1"/>
</dbReference>
<organism evidence="2 3">
    <name type="scientific">Dokdonella ginsengisoli</name>
    <dbReference type="NCBI Taxonomy" id="363846"/>
    <lineage>
        <taxon>Bacteria</taxon>
        <taxon>Pseudomonadati</taxon>
        <taxon>Pseudomonadota</taxon>
        <taxon>Gammaproteobacteria</taxon>
        <taxon>Lysobacterales</taxon>
        <taxon>Rhodanobacteraceae</taxon>
        <taxon>Dokdonella</taxon>
    </lineage>
</organism>
<dbReference type="Proteomes" id="UP001595886">
    <property type="component" value="Unassembled WGS sequence"/>
</dbReference>
<dbReference type="PIRSF" id="PIRSF036389">
    <property type="entry name" value="IOR_B"/>
    <property type="match status" value="1"/>
</dbReference>
<dbReference type="RefSeq" id="WP_380021832.1">
    <property type="nucleotide sequence ID" value="NZ_JBHSHD010000010.1"/>
</dbReference>
<dbReference type="InterPro" id="IPR000674">
    <property type="entry name" value="Ald_Oxase/Xan_DH_a/b"/>
</dbReference>
<dbReference type="InterPro" id="IPR006311">
    <property type="entry name" value="TAT_signal"/>
</dbReference>
<dbReference type="InterPro" id="IPR046867">
    <property type="entry name" value="AldOxase/xan_DH_MoCoBD2"/>
</dbReference>
<dbReference type="Gene3D" id="3.30.365.10">
    <property type="entry name" value="Aldehyde oxidase/xanthine dehydrogenase, molybdopterin binding domain"/>
    <property type="match status" value="4"/>
</dbReference>
<gene>
    <name evidence="2" type="ORF">ACFO6Q_14570</name>
</gene>
<dbReference type="SUPFAM" id="SSF56003">
    <property type="entry name" value="Molybdenum cofactor-binding domain"/>
    <property type="match status" value="2"/>
</dbReference>
<reference evidence="3" key="1">
    <citation type="journal article" date="2019" name="Int. J. Syst. Evol. Microbiol.">
        <title>The Global Catalogue of Microorganisms (GCM) 10K type strain sequencing project: providing services to taxonomists for standard genome sequencing and annotation.</title>
        <authorList>
            <consortium name="The Broad Institute Genomics Platform"/>
            <consortium name="The Broad Institute Genome Sequencing Center for Infectious Disease"/>
            <person name="Wu L."/>
            <person name="Ma J."/>
        </authorList>
    </citation>
    <scope>NUCLEOTIDE SEQUENCE [LARGE SCALE GENOMIC DNA]</scope>
    <source>
        <strain evidence="3">CCUG 30340</strain>
    </source>
</reference>
<dbReference type="SMART" id="SM01008">
    <property type="entry name" value="Ald_Xan_dh_C"/>
    <property type="match status" value="1"/>
</dbReference>
<evidence type="ECO:0000259" key="1">
    <source>
        <dbReference type="SMART" id="SM01008"/>
    </source>
</evidence>
<dbReference type="InterPro" id="IPR037165">
    <property type="entry name" value="AldOxase/xan_DH_Mopterin-bd_sf"/>
</dbReference>
<proteinExistence type="predicted"/>
<keyword evidence="3" id="KW-1185">Reference proteome</keyword>
<evidence type="ECO:0000313" key="3">
    <source>
        <dbReference type="Proteomes" id="UP001595886"/>
    </source>
</evidence>
<name>A0ABV9QY67_9GAMM</name>
<dbReference type="Gene3D" id="3.90.1170.50">
    <property type="entry name" value="Aldehyde oxidase/xanthine dehydrogenase, a/b hammerhead"/>
    <property type="match status" value="1"/>
</dbReference>
<dbReference type="PANTHER" id="PTHR47495">
    <property type="entry name" value="ALDEHYDE DEHYDROGENASE"/>
    <property type="match status" value="1"/>
</dbReference>
<dbReference type="EMBL" id="JBHSHD010000010">
    <property type="protein sequence ID" value="MFC4821555.1"/>
    <property type="molecule type" value="Genomic_DNA"/>
</dbReference>
<evidence type="ECO:0000313" key="2">
    <source>
        <dbReference type="EMBL" id="MFC4821555.1"/>
    </source>
</evidence>
<sequence>MNRESPAPLTIANESRRGFLLGFGAGSLVLAFGGSALLRLAQAQEKKDDAPKYGGDGMPHGLRDDPRLFVEIAADGTVSIVCIRSEMGQGVRTSVAMVIADELGADWDRVKVKQAPGDEPKYGNQNTDGSRSLRQSFAALRRAGAAARTMLEAAAAAAWGVDAAEVKAGVHEVVHAKSGRKLPFGELAAKAAALPVPAADALKLKAPAEFRYIGKGKTNLIDGADIVSGRAQYGIDARLPGMLFAVVARPPVYGGKVASFDAAGADKLPGVVKIVPLDTTPAPSGFQPLGGIAVVADNTGSAIKARAQLKIQWDAGANAGYDSTAYRKQLEAANRAPGKRVRDEGDVDKAFAAAAKKVSADYYVPHLAHATMEPPAALAQVKDGRCEVWACTQAPQAAREELARALGFDADKVTIHVTLLGGGFGRKSKPDFIVEAALLSKQLGKPVKVTWTREDDLVNDYFHAVAHSHFEAALDKSGKVSGWLHRIAAPSISSTFGPDPKHESPIELGQGIADLPFAIPNVRIENPEAPAHTRIGWFRSVYNIPHAFAIQSFVAELAHAAGRDHKDFLLELLGGDRKVTPQLASDAVWWNYGEDPALHPIDTARWRRVIETAAKEAGWGRKPAKGRGLGLAAHRSFVTYTAVVCEVEVAEDGAIAIPRVDIAVDCGPQVNPERVRSQMEGAVIQGLGLARYGEISFKDGRAEQTNFHQFQILRMNEAPQEIRVHLVAHDDFSQPLGGVGEPGLPPVAPALVNAIFAATGKRIRELPIRSQLAQAKSDKAA</sequence>
<dbReference type="InterPro" id="IPR052516">
    <property type="entry name" value="N-heterocyclic_Hydroxylase"/>
</dbReference>
<feature type="domain" description="Aldehyde oxidase/xanthine dehydrogenase a/b hammerhead" evidence="1">
    <location>
        <begin position="228"/>
        <end position="317"/>
    </location>
</feature>
<accession>A0ABV9QY67</accession>
<dbReference type="InterPro" id="IPR012368">
    <property type="entry name" value="OxRdtase_Mopterin-bd_su_IorB"/>
</dbReference>
<dbReference type="Pfam" id="PF02738">
    <property type="entry name" value="MoCoBD_1"/>
    <property type="match status" value="1"/>
</dbReference>
<dbReference type="Pfam" id="PF20256">
    <property type="entry name" value="MoCoBD_2"/>
    <property type="match status" value="2"/>
</dbReference>